<dbReference type="PANTHER" id="PTHR31047:SF0">
    <property type="entry name" value="MEIOTICALLY UP-REGULATED GENE 157 PROTEIN"/>
    <property type="match status" value="1"/>
</dbReference>
<keyword evidence="1" id="KW-0378">Hydrolase</keyword>
<organism evidence="1 2">
    <name type="scientific">Phocaeicola barnesiae</name>
    <dbReference type="NCBI Taxonomy" id="376804"/>
    <lineage>
        <taxon>Bacteria</taxon>
        <taxon>Pseudomonadati</taxon>
        <taxon>Bacteroidota</taxon>
        <taxon>Bacteroidia</taxon>
        <taxon>Bacteroidales</taxon>
        <taxon>Bacteroidaceae</taxon>
        <taxon>Phocaeicola</taxon>
    </lineage>
</organism>
<dbReference type="Pfam" id="PF06824">
    <property type="entry name" value="Glyco_hydro_125"/>
    <property type="match status" value="1"/>
</dbReference>
<gene>
    <name evidence="1" type="ORF">NW209_03270</name>
</gene>
<name>A0AAW5N4T3_9BACT</name>
<protein>
    <submittedName>
        <fullName evidence="1">Glycoside hydrolase family 125 protein</fullName>
    </submittedName>
</protein>
<dbReference type="Gene3D" id="1.50.10.10">
    <property type="match status" value="1"/>
</dbReference>
<accession>A0AAW5N4T3</accession>
<proteinExistence type="predicted"/>
<dbReference type="AlphaFoldDB" id="A0AAW5N4T3"/>
<dbReference type="SUPFAM" id="SSF48208">
    <property type="entry name" value="Six-hairpin glycosidases"/>
    <property type="match status" value="1"/>
</dbReference>
<sequence length="465" mass="52767">MQTTLSAEWVNESISVNDATYVSKRPSLEKRAFVSSTVERKLDEVVAKIADDKLKWMFINCFPNTLDTTVKFKMRDGYPDTFVITGDINAMWLRDSSAQVQNYLSLAAEDEALREMIKGLINRQLDCILLDPYANAFNDGPTASGWQTDATEMRKEVNERKWEIDSLCYPIRLIYQYWKATGDDSVFNAKWEKAMALILKTFQEQQRKENDGPYSFERHTGNAIGTLVNRTGNPVNPVGMVVSCFRPSDDATIFGFLVPSNMFIVASMRQLSEIIRTTGNGKNLLNQTERLKKEVDEAIQKYGIVNHPVFGKIYAYEVDGYGGCNLMDDANNPSLLSVPYFGYVNADDPVYQNTRKFVWSKHNPYFFKGTVAEGIGGPHCGKDKIWPMSIISKALTSEDKEEIAECLRVLVNTDGNTGFIHESFHKDNPADFSRGWFAWANTLFAELVLKISEKYPELLLESYTE</sequence>
<dbReference type="PIRSF" id="PIRSF028846">
    <property type="entry name" value="UCP028846"/>
    <property type="match status" value="1"/>
</dbReference>
<dbReference type="GO" id="GO:0005975">
    <property type="term" value="P:carbohydrate metabolic process"/>
    <property type="evidence" value="ECO:0007669"/>
    <property type="project" value="InterPro"/>
</dbReference>
<reference evidence="1 2" key="1">
    <citation type="submission" date="2022-08" db="EMBL/GenBank/DDBJ databases">
        <authorList>
            <person name="Zeman M."/>
            <person name="Kubasova T."/>
        </authorList>
    </citation>
    <scope>NUCLEOTIDE SEQUENCE [LARGE SCALE GENOMIC DNA]</scope>
    <source>
        <strain evidence="1 2">ET62</strain>
    </source>
</reference>
<dbReference type="InterPro" id="IPR008928">
    <property type="entry name" value="6-hairpin_glycosidase_sf"/>
</dbReference>
<evidence type="ECO:0000313" key="1">
    <source>
        <dbReference type="EMBL" id="MCR8873052.1"/>
    </source>
</evidence>
<dbReference type="GO" id="GO:0016787">
    <property type="term" value="F:hydrolase activity"/>
    <property type="evidence" value="ECO:0007669"/>
    <property type="project" value="UniProtKB-KW"/>
</dbReference>
<dbReference type="InterPro" id="IPR012341">
    <property type="entry name" value="6hp_glycosidase-like_sf"/>
</dbReference>
<evidence type="ECO:0000313" key="2">
    <source>
        <dbReference type="Proteomes" id="UP001204579"/>
    </source>
</evidence>
<dbReference type="Proteomes" id="UP001204579">
    <property type="component" value="Unassembled WGS sequence"/>
</dbReference>
<keyword evidence="2" id="KW-1185">Reference proteome</keyword>
<dbReference type="SMART" id="SM01149">
    <property type="entry name" value="DUF1237"/>
    <property type="match status" value="1"/>
</dbReference>
<dbReference type="InterPro" id="IPR008313">
    <property type="entry name" value="GH125"/>
</dbReference>
<comment type="caution">
    <text evidence="1">The sequence shown here is derived from an EMBL/GenBank/DDBJ whole genome shotgun (WGS) entry which is preliminary data.</text>
</comment>
<dbReference type="PANTHER" id="PTHR31047">
    <property type="entry name" value="MEIOTICALLY UP-REGULATED GENE 157 PROTEIN"/>
    <property type="match status" value="1"/>
</dbReference>
<dbReference type="EMBL" id="JANRHJ010000003">
    <property type="protein sequence ID" value="MCR8873052.1"/>
    <property type="molecule type" value="Genomic_DNA"/>
</dbReference>